<evidence type="ECO:0000313" key="1">
    <source>
        <dbReference type="EMBL" id="GAC93100.1"/>
    </source>
</evidence>
<dbReference type="Proteomes" id="UP000014071">
    <property type="component" value="Unassembled WGS sequence"/>
</dbReference>
<keyword evidence="1" id="KW-0548">Nucleotidyltransferase</keyword>
<dbReference type="GO" id="GO:0003968">
    <property type="term" value="F:RNA-directed RNA polymerase activity"/>
    <property type="evidence" value="ECO:0007669"/>
    <property type="project" value="UniProtKB-KW"/>
</dbReference>
<gene>
    <name evidence="1" type="ORF">PHSY_000662</name>
</gene>
<dbReference type="EMBL" id="DF238772">
    <property type="protein sequence ID" value="GAC93100.1"/>
    <property type="molecule type" value="Genomic_DNA"/>
</dbReference>
<keyword evidence="1" id="KW-0808">Transferase</keyword>
<proteinExistence type="predicted"/>
<dbReference type="RefSeq" id="XP_012186687.1">
    <property type="nucleotide sequence ID" value="XM_012331297.1"/>
</dbReference>
<name>R9P4R1_PSEHS</name>
<keyword evidence="2" id="KW-1185">Reference proteome</keyword>
<protein>
    <submittedName>
        <fullName evidence="1">RNA-directed RNA polymerase</fullName>
    </submittedName>
</protein>
<evidence type="ECO:0000313" key="2">
    <source>
        <dbReference type="Proteomes" id="UP000014071"/>
    </source>
</evidence>
<accession>R9P4R1</accession>
<organism evidence="1 2">
    <name type="scientific">Pseudozyma hubeiensis (strain SY62)</name>
    <name type="common">Yeast</name>
    <dbReference type="NCBI Taxonomy" id="1305764"/>
    <lineage>
        <taxon>Eukaryota</taxon>
        <taxon>Fungi</taxon>
        <taxon>Dikarya</taxon>
        <taxon>Basidiomycota</taxon>
        <taxon>Ustilaginomycotina</taxon>
        <taxon>Ustilaginomycetes</taxon>
        <taxon>Ustilaginales</taxon>
        <taxon>Ustilaginaceae</taxon>
        <taxon>Pseudozyma</taxon>
    </lineage>
</organism>
<dbReference type="AlphaFoldDB" id="R9P4R1"/>
<keyword evidence="1" id="KW-0696">RNA-directed RNA polymerase</keyword>
<dbReference type="GeneID" id="24105966"/>
<sequence length="111" mass="11992">MPSALHGSIKSLLDLIQIDTFNDTAASQIRSCGCTALIDLIVTGFIFNLSSLSRLSRQTTDLFSCLKAIAASSQATDDVVADLVKLDSRAGQMSPKHEIQKFGQLDIGRYD</sequence>
<reference evidence="2" key="1">
    <citation type="journal article" date="2013" name="Genome Announc.">
        <title>Draft genome sequence of the basidiomycetous yeast-like fungus Pseudozyma hubeiensis SY62, which produces an abundant amount of the biosurfactant mannosylerythritol lipids.</title>
        <authorList>
            <person name="Konishi M."/>
            <person name="Hatada Y."/>
            <person name="Horiuchi J."/>
        </authorList>
    </citation>
    <scope>NUCLEOTIDE SEQUENCE [LARGE SCALE GENOMIC DNA]</scope>
    <source>
        <strain evidence="2">SY62</strain>
    </source>
</reference>
<dbReference type="HOGENOM" id="CLU_2159536_0_0_1"/>